<organism evidence="1 2">
    <name type="scientific">Melia azedarach</name>
    <name type="common">Chinaberry tree</name>
    <dbReference type="NCBI Taxonomy" id="155640"/>
    <lineage>
        <taxon>Eukaryota</taxon>
        <taxon>Viridiplantae</taxon>
        <taxon>Streptophyta</taxon>
        <taxon>Embryophyta</taxon>
        <taxon>Tracheophyta</taxon>
        <taxon>Spermatophyta</taxon>
        <taxon>Magnoliopsida</taxon>
        <taxon>eudicotyledons</taxon>
        <taxon>Gunneridae</taxon>
        <taxon>Pentapetalae</taxon>
        <taxon>rosids</taxon>
        <taxon>malvids</taxon>
        <taxon>Sapindales</taxon>
        <taxon>Meliaceae</taxon>
        <taxon>Melia</taxon>
    </lineage>
</organism>
<accession>A0ACC1YJ79</accession>
<dbReference type="EMBL" id="CM051396">
    <property type="protein sequence ID" value="KAJ4723477.1"/>
    <property type="molecule type" value="Genomic_DNA"/>
</dbReference>
<name>A0ACC1YJ79_MELAZ</name>
<dbReference type="Proteomes" id="UP001164539">
    <property type="component" value="Chromosome 3"/>
</dbReference>
<evidence type="ECO:0000313" key="1">
    <source>
        <dbReference type="EMBL" id="KAJ4723477.1"/>
    </source>
</evidence>
<proteinExistence type="predicted"/>
<evidence type="ECO:0000313" key="2">
    <source>
        <dbReference type="Proteomes" id="UP001164539"/>
    </source>
</evidence>
<keyword evidence="2" id="KW-1185">Reference proteome</keyword>
<reference evidence="1 2" key="1">
    <citation type="journal article" date="2023" name="Science">
        <title>Complex scaffold remodeling in plant triterpene biosynthesis.</title>
        <authorList>
            <person name="De La Pena R."/>
            <person name="Hodgson H."/>
            <person name="Liu J.C."/>
            <person name="Stephenson M.J."/>
            <person name="Martin A.C."/>
            <person name="Owen C."/>
            <person name="Harkess A."/>
            <person name="Leebens-Mack J."/>
            <person name="Jimenez L.E."/>
            <person name="Osbourn A."/>
            <person name="Sattely E.S."/>
        </authorList>
    </citation>
    <scope>NUCLEOTIDE SEQUENCE [LARGE SCALE GENOMIC DNA]</scope>
    <source>
        <strain evidence="2">cv. JPN11</strain>
        <tissue evidence="1">Leaf</tissue>
    </source>
</reference>
<sequence length="651" mass="76106">MSWSLFNNEILATHQPHPQEMTEEREVNGNQAGNNMELIGVNHLDVLLGNSSSVSNKRRKKKSKVWEEMTKFTGEDGRDWARCNHCQKVFDGSSKKGTTHLNNHLVRCRRKRNSGAGDDNADKPMDQTTNLTSSVVIEEKSVIDLIKSYFDEYGELAEYWDPFVLNFRRGEILKAYEEKKEELRRIFSRLSCRLSIVIRIYPDFYVLSAHYVDDSWEPKMEFINICAVNEDEEIHHNYRNLVNFLKESCLDLKIDGDICSIIFWDYDDYDDDTFPFFKGDREDVIGEINSWFNQRGNSLPIGRLLFSYDTLASICDEIYCSLRKCLWKKFGEIRKCIDYVKSTPSNRQNFRIAIDKVRKKVADFDFLFHMADTVFGFGNAVGCKEAFVELEQIDSDFKSMSINLTEEQWDEATAMHQHCREFWDSFVCLAENKYTTLNQYFPNICDVYMKLVPVRQITQNYDLDKNPSTLTKKLSSELEKHNLVLVIAVILDPRFKMDIVQLWYNKIYGRDSDRYHEKIIHGFTDVYNKYYAKVSESEDTTSSSSSSYLDAMGRPCKSSPKSSSELERYLNDPKVLSVQEFDILSWWRAYTPIFPTLARMARDFLALPLMYKRYNGIYPPDWSSIIKCQDLDADIKLALLCLSKWLNSHEK</sequence>
<gene>
    <name evidence="1" type="ORF">OWV82_006847</name>
</gene>
<protein>
    <submittedName>
        <fullName evidence="1">Zinc finger BED domain-containing protein</fullName>
    </submittedName>
</protein>
<comment type="caution">
    <text evidence="1">The sequence shown here is derived from an EMBL/GenBank/DDBJ whole genome shotgun (WGS) entry which is preliminary data.</text>
</comment>